<dbReference type="Pfam" id="PF01083">
    <property type="entry name" value="Cutinase"/>
    <property type="match status" value="1"/>
</dbReference>
<organism evidence="5 6">
    <name type="scientific">Teratosphaeria destructans</name>
    <dbReference type="NCBI Taxonomy" id="418781"/>
    <lineage>
        <taxon>Eukaryota</taxon>
        <taxon>Fungi</taxon>
        <taxon>Dikarya</taxon>
        <taxon>Ascomycota</taxon>
        <taxon>Pezizomycotina</taxon>
        <taxon>Dothideomycetes</taxon>
        <taxon>Dothideomycetidae</taxon>
        <taxon>Mycosphaerellales</taxon>
        <taxon>Teratosphaeriaceae</taxon>
        <taxon>Teratosphaeria</taxon>
    </lineage>
</organism>
<dbReference type="PANTHER" id="PTHR33630:SF9">
    <property type="entry name" value="CUTINASE 4"/>
    <property type="match status" value="1"/>
</dbReference>
<evidence type="ECO:0000256" key="3">
    <source>
        <dbReference type="SAM" id="MobiDB-lite"/>
    </source>
</evidence>
<feature type="chain" id="PRO_5040885678" evidence="4">
    <location>
        <begin position="23"/>
        <end position="310"/>
    </location>
</feature>
<dbReference type="EMBL" id="RIBY02001856">
    <property type="protein sequence ID" value="KAH9827838.1"/>
    <property type="molecule type" value="Genomic_DNA"/>
</dbReference>
<name>A0A9W7SSI8_9PEZI</name>
<keyword evidence="1" id="KW-0378">Hydrolase</keyword>
<accession>A0A9W7SSI8</accession>
<keyword evidence="6" id="KW-1185">Reference proteome</keyword>
<feature type="signal peptide" evidence="4">
    <location>
        <begin position="1"/>
        <end position="22"/>
    </location>
</feature>
<evidence type="ECO:0000256" key="2">
    <source>
        <dbReference type="ARBA" id="ARBA00023157"/>
    </source>
</evidence>
<reference evidence="5 6" key="1">
    <citation type="journal article" date="2018" name="IMA Fungus">
        <title>IMA Genome-F 10: Nine draft genome sequences of Claviceps purpurea s.lat., including C. arundinis, C. humidiphila, and C. cf. spartinae, pseudomolecules for the pitch canker pathogen Fusarium circinatum, draft genome of Davidsoniella eucalypti, Grosmannia galeiformis, Quambalaria eucalypti, and Teratosphaeria destructans.</title>
        <authorList>
            <person name="Wingfield B.D."/>
            <person name="Liu M."/>
            <person name="Nguyen H.D."/>
            <person name="Lane F.A."/>
            <person name="Morgan S.W."/>
            <person name="De Vos L."/>
            <person name="Wilken P.M."/>
            <person name="Duong T.A."/>
            <person name="Aylward J."/>
            <person name="Coetzee M.P."/>
            <person name="Dadej K."/>
            <person name="De Beer Z.W."/>
            <person name="Findlay W."/>
            <person name="Havenga M."/>
            <person name="Kolarik M."/>
            <person name="Menzies J.G."/>
            <person name="Naidoo K."/>
            <person name="Pochopski O."/>
            <person name="Shoukouhi P."/>
            <person name="Santana Q.C."/>
            <person name="Seifert K.A."/>
            <person name="Soal N."/>
            <person name="Steenkamp E.T."/>
            <person name="Tatham C.T."/>
            <person name="van der Nest M.A."/>
            <person name="Wingfield M.J."/>
        </authorList>
    </citation>
    <scope>NUCLEOTIDE SEQUENCE [LARGE SCALE GENOMIC DNA]</scope>
    <source>
        <strain evidence="5">CMW44962</strain>
    </source>
</reference>
<evidence type="ECO:0000313" key="5">
    <source>
        <dbReference type="EMBL" id="KAH9827838.1"/>
    </source>
</evidence>
<keyword evidence="2" id="KW-1015">Disulfide bond</keyword>
<comment type="caution">
    <text evidence="5">The sequence shown here is derived from an EMBL/GenBank/DDBJ whole genome shotgun (WGS) entry which is preliminary data.</text>
</comment>
<dbReference type="Gene3D" id="3.40.50.1820">
    <property type="entry name" value="alpha/beta hydrolase"/>
    <property type="match status" value="1"/>
</dbReference>
<reference evidence="5 6" key="2">
    <citation type="journal article" date="2021" name="Curr. Genet.">
        <title>Genetic response to nitrogen starvation in the aggressive Eucalyptus foliar pathogen Teratosphaeria destructans.</title>
        <authorList>
            <person name="Havenga M."/>
            <person name="Wingfield B.D."/>
            <person name="Wingfield M.J."/>
            <person name="Dreyer L.L."/>
            <person name="Roets F."/>
            <person name="Aylward J."/>
        </authorList>
    </citation>
    <scope>NUCLEOTIDE SEQUENCE [LARGE SCALE GENOMIC DNA]</scope>
    <source>
        <strain evidence="5">CMW44962</strain>
    </source>
</reference>
<dbReference type="AlphaFoldDB" id="A0A9W7SSI8"/>
<gene>
    <name evidence="5" type="ORF">Tdes44962_MAKER02772</name>
</gene>
<dbReference type="SMART" id="SM01110">
    <property type="entry name" value="Cutinase"/>
    <property type="match status" value="1"/>
</dbReference>
<protein>
    <submittedName>
        <fullName evidence="5">Carbohydrate esterase family 5 protein</fullName>
    </submittedName>
</protein>
<dbReference type="SUPFAM" id="SSF53474">
    <property type="entry name" value="alpha/beta-Hydrolases"/>
    <property type="match status" value="1"/>
</dbReference>
<proteinExistence type="predicted"/>
<dbReference type="InterPro" id="IPR000675">
    <property type="entry name" value="Cutinase/axe"/>
</dbReference>
<keyword evidence="4" id="KW-0732">Signal</keyword>
<dbReference type="GO" id="GO:0052689">
    <property type="term" value="F:carboxylic ester hydrolase activity"/>
    <property type="evidence" value="ECO:0007669"/>
    <property type="project" value="UniProtKB-ARBA"/>
</dbReference>
<sequence>MPSQRNVRLLSALSLLAGCAYAQSFGNYTGISNVSSSACPSPGGAHIIVARASVEPEGYGIIGEVKDRVLSAVPGSNAEFVVYPATLTNYVNSEDAGVTGMKALVDAYLAKDCGAPIVLMGYSQGAQVVTDYLSGQNDANFGYNASLTNAAPNSTRSHIAAVIVMGDPSINVTNNPFHVGNSTQSGIFSRHANSSTVLDSMASKLQSYCDALDPYCASAGNFTHLSVHLGYVQEYGTNATDFVARKVQEYYGNSTASSNPSASSTGSTTGSSSSETATAPAAYTGAASVLSLDSTAALAVALGGAFMCAS</sequence>
<evidence type="ECO:0000313" key="6">
    <source>
        <dbReference type="Proteomes" id="UP001138500"/>
    </source>
</evidence>
<dbReference type="Proteomes" id="UP001138500">
    <property type="component" value="Unassembled WGS sequence"/>
</dbReference>
<dbReference type="PROSITE" id="PS51257">
    <property type="entry name" value="PROKAR_LIPOPROTEIN"/>
    <property type="match status" value="1"/>
</dbReference>
<evidence type="ECO:0000256" key="4">
    <source>
        <dbReference type="SAM" id="SignalP"/>
    </source>
</evidence>
<dbReference type="PANTHER" id="PTHR33630">
    <property type="entry name" value="CUTINASE RV1984C-RELATED-RELATED"/>
    <property type="match status" value="1"/>
</dbReference>
<dbReference type="OrthoDB" id="2586582at2759"/>
<evidence type="ECO:0000256" key="1">
    <source>
        <dbReference type="ARBA" id="ARBA00022801"/>
    </source>
</evidence>
<feature type="region of interest" description="Disordered" evidence="3">
    <location>
        <begin position="253"/>
        <end position="275"/>
    </location>
</feature>
<dbReference type="InterPro" id="IPR029058">
    <property type="entry name" value="AB_hydrolase_fold"/>
</dbReference>